<evidence type="ECO:0008006" key="3">
    <source>
        <dbReference type="Google" id="ProtNLM"/>
    </source>
</evidence>
<dbReference type="EMBL" id="CP048209">
    <property type="protein sequence ID" value="QHT61605.1"/>
    <property type="molecule type" value="Genomic_DNA"/>
</dbReference>
<protein>
    <recommendedName>
        <fullName evidence="3">Acyl-[acyl-carrier-protein]--UDP-N-acetylglucosamine O-acyltransferase</fullName>
    </recommendedName>
</protein>
<gene>
    <name evidence="1" type="ORF">GXP70_17595</name>
</gene>
<organism evidence="1 2">
    <name type="scientific">Paenibacillus lycopersici</name>
    <dbReference type="NCBI Taxonomy" id="2704462"/>
    <lineage>
        <taxon>Bacteria</taxon>
        <taxon>Bacillati</taxon>
        <taxon>Bacillota</taxon>
        <taxon>Bacilli</taxon>
        <taxon>Bacillales</taxon>
        <taxon>Paenibacillaceae</taxon>
        <taxon>Paenibacillus</taxon>
    </lineage>
</organism>
<dbReference type="SUPFAM" id="SSF51161">
    <property type="entry name" value="Trimeric LpxA-like enzymes"/>
    <property type="match status" value="1"/>
</dbReference>
<dbReference type="RefSeq" id="WP_162358044.1">
    <property type="nucleotide sequence ID" value="NZ_CP048209.1"/>
</dbReference>
<evidence type="ECO:0000313" key="1">
    <source>
        <dbReference type="EMBL" id="QHT61605.1"/>
    </source>
</evidence>
<accession>A0A6C0G6S0</accession>
<dbReference type="AlphaFoldDB" id="A0A6C0G6S0"/>
<dbReference type="Gene3D" id="2.160.10.10">
    <property type="entry name" value="Hexapeptide repeat proteins"/>
    <property type="match status" value="1"/>
</dbReference>
<sequence length="74" mass="7754">MTIIPPVNIAPSAVVGNSTLGPYVYVGPDCEIDACRLENAIVLDHAKAQDSIFGSHVLVSNASLDANPGRYISD</sequence>
<dbReference type="Proteomes" id="UP000476064">
    <property type="component" value="Chromosome"/>
</dbReference>
<dbReference type="KEGG" id="plyc:GXP70_17595"/>
<name>A0A6C0G6S0_9BACL</name>
<reference evidence="1 2" key="1">
    <citation type="submission" date="2020-01" db="EMBL/GenBank/DDBJ databases">
        <title>Paenibacillus sp. nov., isolated from tomato rhizosphere.</title>
        <authorList>
            <person name="Weon H.-Y."/>
            <person name="Lee S.A."/>
        </authorList>
    </citation>
    <scope>NUCLEOTIDE SEQUENCE [LARGE SCALE GENOMIC DNA]</scope>
    <source>
        <strain evidence="1 2">12200R-189</strain>
    </source>
</reference>
<dbReference type="InterPro" id="IPR011004">
    <property type="entry name" value="Trimer_LpxA-like_sf"/>
</dbReference>
<keyword evidence="2" id="KW-1185">Reference proteome</keyword>
<evidence type="ECO:0000313" key="2">
    <source>
        <dbReference type="Proteomes" id="UP000476064"/>
    </source>
</evidence>
<proteinExistence type="predicted"/>